<dbReference type="Pfam" id="PF01585">
    <property type="entry name" value="G-patch"/>
    <property type="match status" value="1"/>
</dbReference>
<feature type="region of interest" description="Disordered" evidence="1">
    <location>
        <begin position="148"/>
        <end position="174"/>
    </location>
</feature>
<proteinExistence type="predicted"/>
<name>A0A4S4CY16_CAMSN</name>
<comment type="caution">
    <text evidence="3">The sequence shown here is derived from an EMBL/GenBank/DDBJ whole genome shotgun (WGS) entry which is preliminary data.</text>
</comment>
<reference evidence="3 4" key="1">
    <citation type="journal article" date="2018" name="Proc. Natl. Acad. Sci. U.S.A.">
        <title>Draft genome sequence of Camellia sinensis var. sinensis provides insights into the evolution of the tea genome and tea quality.</title>
        <authorList>
            <person name="Wei C."/>
            <person name="Yang H."/>
            <person name="Wang S."/>
            <person name="Zhao J."/>
            <person name="Liu C."/>
            <person name="Gao L."/>
            <person name="Xia E."/>
            <person name="Lu Y."/>
            <person name="Tai Y."/>
            <person name="She G."/>
            <person name="Sun J."/>
            <person name="Cao H."/>
            <person name="Tong W."/>
            <person name="Gao Q."/>
            <person name="Li Y."/>
            <person name="Deng W."/>
            <person name="Jiang X."/>
            <person name="Wang W."/>
            <person name="Chen Q."/>
            <person name="Zhang S."/>
            <person name="Li H."/>
            <person name="Wu J."/>
            <person name="Wang P."/>
            <person name="Li P."/>
            <person name="Shi C."/>
            <person name="Zheng F."/>
            <person name="Jian J."/>
            <person name="Huang B."/>
            <person name="Shan D."/>
            <person name="Shi M."/>
            <person name="Fang C."/>
            <person name="Yue Y."/>
            <person name="Li F."/>
            <person name="Li D."/>
            <person name="Wei S."/>
            <person name="Han B."/>
            <person name="Jiang C."/>
            <person name="Yin Y."/>
            <person name="Xia T."/>
            <person name="Zhang Z."/>
            <person name="Bennetzen J.L."/>
            <person name="Zhao S."/>
            <person name="Wan X."/>
        </authorList>
    </citation>
    <scope>NUCLEOTIDE SEQUENCE [LARGE SCALE GENOMIC DNA]</scope>
    <source>
        <strain evidence="4">cv. Shuchazao</strain>
        <tissue evidence="3">Leaf</tissue>
    </source>
</reference>
<evidence type="ECO:0000256" key="1">
    <source>
        <dbReference type="SAM" id="MobiDB-lite"/>
    </source>
</evidence>
<dbReference type="InterPro" id="IPR000467">
    <property type="entry name" value="G_patch_dom"/>
</dbReference>
<dbReference type="PROSITE" id="PS50174">
    <property type="entry name" value="G_PATCH"/>
    <property type="match status" value="1"/>
</dbReference>
<dbReference type="InterPro" id="IPR039146">
    <property type="entry name" value="GPANK1"/>
</dbReference>
<sequence>MNNRHPVWKMLSLEEQKRLEDVYSFESDGAIIWSGEGIDMHIFFTDIQALVQQSGINGCGSSVGAFEAFRLYNNRSPLPAWVNVYSEIAEDIFVSASPTSLILKALKIFLLKKHGWKEGTGLGISEQGRLEPVQAYFKKNKRGLGAEKVKKKPQHLENSEHPVSDRKPDKGVGSVVRPANSSLKDWVKVSIVPCWGTLESLDSPSGIPEHLLSPLEIRVSFYLVKDLVNRLLEDNVDFLTSLLYVVNFGGNNFLGEDSLSISLDGEEAEICLISLWSMPLVVLPSFIQDDPTNHILRLSLDFIYHDPRLESALFVQCFYVLVGSWLDYFYSTGYEFCVVL</sequence>
<dbReference type="STRING" id="542762.A0A4S4CY16"/>
<dbReference type="AlphaFoldDB" id="A0A4S4CY16"/>
<feature type="domain" description="G-patch" evidence="2">
    <location>
        <begin position="110"/>
        <end position="149"/>
    </location>
</feature>
<protein>
    <recommendedName>
        <fullName evidence="2">G-patch domain-containing protein</fullName>
    </recommendedName>
</protein>
<evidence type="ECO:0000259" key="2">
    <source>
        <dbReference type="PROSITE" id="PS50174"/>
    </source>
</evidence>
<dbReference type="SMART" id="SM00443">
    <property type="entry name" value="G_patch"/>
    <property type="match status" value="1"/>
</dbReference>
<keyword evidence="4" id="KW-1185">Reference proteome</keyword>
<evidence type="ECO:0000313" key="4">
    <source>
        <dbReference type="Proteomes" id="UP000306102"/>
    </source>
</evidence>
<dbReference type="PANTHER" id="PTHR20923:SF1">
    <property type="entry name" value="G PATCH DOMAIN AND ANKYRIN REPEAT-CONTAINING PROTEIN 1"/>
    <property type="match status" value="1"/>
</dbReference>
<organism evidence="3 4">
    <name type="scientific">Camellia sinensis var. sinensis</name>
    <name type="common">China tea</name>
    <dbReference type="NCBI Taxonomy" id="542762"/>
    <lineage>
        <taxon>Eukaryota</taxon>
        <taxon>Viridiplantae</taxon>
        <taxon>Streptophyta</taxon>
        <taxon>Embryophyta</taxon>
        <taxon>Tracheophyta</taxon>
        <taxon>Spermatophyta</taxon>
        <taxon>Magnoliopsida</taxon>
        <taxon>eudicotyledons</taxon>
        <taxon>Gunneridae</taxon>
        <taxon>Pentapetalae</taxon>
        <taxon>asterids</taxon>
        <taxon>Ericales</taxon>
        <taxon>Theaceae</taxon>
        <taxon>Camellia</taxon>
    </lineage>
</organism>
<dbReference type="Proteomes" id="UP000306102">
    <property type="component" value="Unassembled WGS sequence"/>
</dbReference>
<dbReference type="PANTHER" id="PTHR20923">
    <property type="entry name" value="BAT4 PROTEIN-RELATED"/>
    <property type="match status" value="1"/>
</dbReference>
<accession>A0A4S4CY16</accession>
<gene>
    <name evidence="3" type="ORF">TEA_001420</name>
</gene>
<dbReference type="EMBL" id="SDRB02013519">
    <property type="protein sequence ID" value="THF94761.1"/>
    <property type="molecule type" value="Genomic_DNA"/>
</dbReference>
<evidence type="ECO:0000313" key="3">
    <source>
        <dbReference type="EMBL" id="THF94761.1"/>
    </source>
</evidence>
<feature type="compositionally biased region" description="Basic and acidic residues" evidence="1">
    <location>
        <begin position="148"/>
        <end position="170"/>
    </location>
</feature>
<dbReference type="GO" id="GO:0003676">
    <property type="term" value="F:nucleic acid binding"/>
    <property type="evidence" value="ECO:0007669"/>
    <property type="project" value="InterPro"/>
</dbReference>